<evidence type="ECO:0000313" key="3">
    <source>
        <dbReference type="Proteomes" id="UP000283805"/>
    </source>
</evidence>
<organism evidence="2 3">
    <name type="scientific">Halopiger aswanensis</name>
    <dbReference type="NCBI Taxonomy" id="148449"/>
    <lineage>
        <taxon>Archaea</taxon>
        <taxon>Methanobacteriati</taxon>
        <taxon>Methanobacteriota</taxon>
        <taxon>Stenosarchaea group</taxon>
        <taxon>Halobacteria</taxon>
        <taxon>Halobacteriales</taxon>
        <taxon>Natrialbaceae</taxon>
        <taxon>Halopiger</taxon>
    </lineage>
</organism>
<dbReference type="Proteomes" id="UP000283805">
    <property type="component" value="Unassembled WGS sequence"/>
</dbReference>
<dbReference type="OrthoDB" id="206185at2157"/>
<sequence>MADQPPSPPTPTTDTQVPADDDRFLTTTTQLARTVEDTLGVSLEPSTLENLLLELDRQEYVEWVTVTRTGDYVWDLSESPDRIADAVAEAVVARIDEWLAAQTGAQDGSA</sequence>
<protein>
    <submittedName>
        <fullName evidence="2">Uncharacterized protein</fullName>
    </submittedName>
</protein>
<gene>
    <name evidence="2" type="ORF">ATJ93_2371</name>
</gene>
<reference evidence="2 3" key="1">
    <citation type="submission" date="2018-09" db="EMBL/GenBank/DDBJ databases">
        <title>Genomic Encyclopedia of Archaeal and Bacterial Type Strains, Phase II (KMG-II): from individual species to whole genera.</title>
        <authorList>
            <person name="Goeker M."/>
        </authorList>
    </citation>
    <scope>NUCLEOTIDE SEQUENCE [LARGE SCALE GENOMIC DNA]</scope>
    <source>
        <strain evidence="2 3">DSM 13151</strain>
    </source>
</reference>
<accession>A0A3R7GIZ1</accession>
<feature type="region of interest" description="Disordered" evidence="1">
    <location>
        <begin position="1"/>
        <end position="22"/>
    </location>
</feature>
<comment type="caution">
    <text evidence="2">The sequence shown here is derived from an EMBL/GenBank/DDBJ whole genome shotgun (WGS) entry which is preliminary data.</text>
</comment>
<keyword evidence="3" id="KW-1185">Reference proteome</keyword>
<feature type="compositionally biased region" description="Pro residues" evidence="1">
    <location>
        <begin position="1"/>
        <end position="11"/>
    </location>
</feature>
<name>A0A3R7GIZ1_9EURY</name>
<dbReference type="AlphaFoldDB" id="A0A3R7GIZ1"/>
<dbReference type="RefSeq" id="WP_120244773.1">
    <property type="nucleotide sequence ID" value="NZ_RAPO01000002.1"/>
</dbReference>
<evidence type="ECO:0000313" key="2">
    <source>
        <dbReference type="EMBL" id="RKD95513.1"/>
    </source>
</evidence>
<evidence type="ECO:0000256" key="1">
    <source>
        <dbReference type="SAM" id="MobiDB-lite"/>
    </source>
</evidence>
<proteinExistence type="predicted"/>
<dbReference type="EMBL" id="RAPO01000002">
    <property type="protein sequence ID" value="RKD95513.1"/>
    <property type="molecule type" value="Genomic_DNA"/>
</dbReference>